<sequence>MSTTRGLAATRTGGREKWAAASPEDWENSINRMLSKMTAFKHKIYKIENFIDIVKNKQDRPFSYDPDFNYNIYGDDRSGGDFHSNMDIYVGDTVEFTDDGEEIYPDAVLSQGLSFLYSCENFQAVVDLALSQDSGVSHEKIIECLNYYNEYDDFLDIN</sequence>
<dbReference type="AlphaFoldDB" id="A0A7X2ITU3"/>
<dbReference type="Proteomes" id="UP000446768">
    <property type="component" value="Unassembled WGS sequence"/>
</dbReference>
<organism evidence="2 3">
    <name type="scientific">Pseudoduganella rivuli</name>
    <dbReference type="NCBI Taxonomy" id="2666085"/>
    <lineage>
        <taxon>Bacteria</taxon>
        <taxon>Pseudomonadati</taxon>
        <taxon>Pseudomonadota</taxon>
        <taxon>Betaproteobacteria</taxon>
        <taxon>Burkholderiales</taxon>
        <taxon>Oxalobacteraceae</taxon>
        <taxon>Telluria group</taxon>
        <taxon>Pseudoduganella</taxon>
    </lineage>
</organism>
<proteinExistence type="predicted"/>
<evidence type="ECO:0000313" key="3">
    <source>
        <dbReference type="Proteomes" id="UP000446768"/>
    </source>
</evidence>
<feature type="domain" description="DUF7716" evidence="1">
    <location>
        <begin position="67"/>
        <end position="157"/>
    </location>
</feature>
<dbReference type="InterPro" id="IPR056133">
    <property type="entry name" value="DUF7716"/>
</dbReference>
<name>A0A7X2ITU3_9BURK</name>
<dbReference type="Pfam" id="PF24832">
    <property type="entry name" value="DUF7716"/>
    <property type="match status" value="1"/>
</dbReference>
<evidence type="ECO:0000259" key="1">
    <source>
        <dbReference type="Pfam" id="PF24832"/>
    </source>
</evidence>
<gene>
    <name evidence="2" type="ORF">GJ700_30165</name>
</gene>
<accession>A0A7X2ITU3</accession>
<keyword evidence="3" id="KW-1185">Reference proteome</keyword>
<dbReference type="EMBL" id="WKJJ01000026">
    <property type="protein sequence ID" value="MRV75987.1"/>
    <property type="molecule type" value="Genomic_DNA"/>
</dbReference>
<protein>
    <recommendedName>
        <fullName evidence="1">DUF7716 domain-containing protein</fullName>
    </recommendedName>
</protein>
<evidence type="ECO:0000313" key="2">
    <source>
        <dbReference type="EMBL" id="MRV75987.1"/>
    </source>
</evidence>
<reference evidence="2 3" key="1">
    <citation type="submission" date="2019-11" db="EMBL/GenBank/DDBJ databases">
        <title>Novel species isolated from a subtropical stream in China.</title>
        <authorList>
            <person name="Lu H."/>
        </authorList>
    </citation>
    <scope>NUCLEOTIDE SEQUENCE [LARGE SCALE GENOMIC DNA]</scope>
    <source>
        <strain evidence="2 3">FT92W</strain>
    </source>
</reference>
<dbReference type="RefSeq" id="WP_154381060.1">
    <property type="nucleotide sequence ID" value="NZ_WKJJ01000026.1"/>
</dbReference>
<comment type="caution">
    <text evidence="2">The sequence shown here is derived from an EMBL/GenBank/DDBJ whole genome shotgun (WGS) entry which is preliminary data.</text>
</comment>